<evidence type="ECO:0000256" key="1">
    <source>
        <dbReference type="SAM" id="MobiDB-lite"/>
    </source>
</evidence>
<organism evidence="3 4">
    <name type="scientific">Bradyrhizobium amphicarpaeae</name>
    <dbReference type="NCBI Taxonomy" id="1404768"/>
    <lineage>
        <taxon>Bacteria</taxon>
        <taxon>Pseudomonadati</taxon>
        <taxon>Pseudomonadota</taxon>
        <taxon>Alphaproteobacteria</taxon>
        <taxon>Hyphomicrobiales</taxon>
        <taxon>Nitrobacteraceae</taxon>
        <taxon>Bradyrhizobium</taxon>
    </lineage>
</organism>
<dbReference type="EMBL" id="CP029426">
    <property type="protein sequence ID" value="AWL99540.1"/>
    <property type="molecule type" value="Genomic_DNA"/>
</dbReference>
<accession>A0A2U8PPI6</accession>
<evidence type="ECO:0000313" key="4">
    <source>
        <dbReference type="Proteomes" id="UP000215884"/>
    </source>
</evidence>
<feature type="domain" description="4-fold beta flower" evidence="2">
    <location>
        <begin position="8"/>
        <end position="98"/>
    </location>
</feature>
<feature type="compositionally biased region" description="Basic and acidic residues" evidence="1">
    <location>
        <begin position="50"/>
        <end position="63"/>
    </location>
</feature>
<proteinExistence type="predicted"/>
<name>A0A2U8PPI6_9BRAD</name>
<dbReference type="Proteomes" id="UP000215884">
    <property type="component" value="Chromosome"/>
</dbReference>
<evidence type="ECO:0000259" key="2">
    <source>
        <dbReference type="Pfam" id="PF21784"/>
    </source>
</evidence>
<evidence type="ECO:0000313" key="3">
    <source>
        <dbReference type="EMBL" id="AWL99540.1"/>
    </source>
</evidence>
<dbReference type="InterPro" id="IPR048911">
    <property type="entry name" value="Bflower"/>
</dbReference>
<keyword evidence="4" id="KW-1185">Reference proteome</keyword>
<reference evidence="3 4" key="1">
    <citation type="journal article" date="2017" name="Syst. Appl. Microbiol.">
        <title>Soybeans inoculated with root zone soils of Canadian native legumes harbour diverse and novel Bradyrhizobium spp. that possess agricultural potential.</title>
        <authorList>
            <person name="Bromfield E.S.P."/>
            <person name="Cloutier S."/>
            <person name="Tambong J.T."/>
            <person name="Tran Thi T.V."/>
        </authorList>
    </citation>
    <scope>NUCLEOTIDE SEQUENCE [LARGE SCALE GENOMIC DNA]</scope>
    <source>
        <strain evidence="3 4">39S1MB</strain>
    </source>
</reference>
<protein>
    <recommendedName>
        <fullName evidence="2">4-fold beta flower domain-containing protein</fullName>
    </recommendedName>
</protein>
<gene>
    <name evidence="3" type="ORF">CIT40_05535</name>
</gene>
<dbReference type="KEGG" id="brq:CIT40_05535"/>
<sequence length="113" mass="12260">MVSGYILNTRGNRAGVVNGASIFDLSGKKVYDLRGNGIYRLSGELVGHTRDASGCDKRLDRDSQALLAAPGSPEPEEPENRPEPPRQPSATFAEAIRLRRIISDSPSDRPKKA</sequence>
<dbReference type="Pfam" id="PF21784">
    <property type="entry name" value="Bflower"/>
    <property type="match status" value="1"/>
</dbReference>
<reference evidence="3 4" key="2">
    <citation type="journal article" date="2019" name="Int. J. Syst. Evol. Microbiol.">
        <title>Description and complete genome sequence of Bradyrhizobium amphicarpaeae sp. nov., harbouring photosystem and nitrogen-fixation genes.</title>
        <authorList>
            <person name="Bromfield E.S.P."/>
            <person name="Cloutier S."/>
            <person name="Nguyen H.D.T."/>
        </authorList>
    </citation>
    <scope>NUCLEOTIDE SEQUENCE [LARGE SCALE GENOMIC DNA]</scope>
    <source>
        <strain evidence="3 4">39S1MB</strain>
    </source>
</reference>
<dbReference type="AlphaFoldDB" id="A0A2U8PPI6"/>
<dbReference type="OrthoDB" id="8241643at2"/>
<feature type="region of interest" description="Disordered" evidence="1">
    <location>
        <begin position="50"/>
        <end position="93"/>
    </location>
</feature>